<proteinExistence type="predicted"/>
<dbReference type="GO" id="GO:0003700">
    <property type="term" value="F:DNA-binding transcription factor activity"/>
    <property type="evidence" value="ECO:0007669"/>
    <property type="project" value="InterPro"/>
</dbReference>
<evidence type="ECO:0000259" key="4">
    <source>
        <dbReference type="PROSITE" id="PS50995"/>
    </source>
</evidence>
<dbReference type="AlphaFoldDB" id="A0A3B0UA42"/>
<evidence type="ECO:0000256" key="1">
    <source>
        <dbReference type="ARBA" id="ARBA00023015"/>
    </source>
</evidence>
<evidence type="ECO:0000256" key="3">
    <source>
        <dbReference type="ARBA" id="ARBA00023163"/>
    </source>
</evidence>
<organism evidence="5">
    <name type="scientific">hydrothermal vent metagenome</name>
    <dbReference type="NCBI Taxonomy" id="652676"/>
    <lineage>
        <taxon>unclassified sequences</taxon>
        <taxon>metagenomes</taxon>
        <taxon>ecological metagenomes</taxon>
    </lineage>
</organism>
<dbReference type="Gene3D" id="1.10.10.10">
    <property type="entry name" value="Winged helix-like DNA-binding domain superfamily/Winged helix DNA-binding domain"/>
    <property type="match status" value="1"/>
</dbReference>
<feature type="domain" description="HTH marR-type" evidence="4">
    <location>
        <begin position="22"/>
        <end position="154"/>
    </location>
</feature>
<dbReference type="PANTHER" id="PTHR42756">
    <property type="entry name" value="TRANSCRIPTIONAL REGULATOR, MARR"/>
    <property type="match status" value="1"/>
</dbReference>
<dbReference type="PROSITE" id="PS50995">
    <property type="entry name" value="HTH_MARR_2"/>
    <property type="match status" value="1"/>
</dbReference>
<gene>
    <name evidence="5" type="ORF">MNBD_BACTEROID07-2037</name>
</gene>
<evidence type="ECO:0000256" key="2">
    <source>
        <dbReference type="ARBA" id="ARBA00023125"/>
    </source>
</evidence>
<name>A0A3B0UA42_9ZZZZ</name>
<dbReference type="InterPro" id="IPR000835">
    <property type="entry name" value="HTH_MarR-typ"/>
</dbReference>
<dbReference type="PANTHER" id="PTHR42756:SF1">
    <property type="entry name" value="TRANSCRIPTIONAL REPRESSOR OF EMRAB OPERON"/>
    <property type="match status" value="1"/>
</dbReference>
<sequence>MQISLPVNNIELKGEIKMKNEEPGIGRLIARIRHGIYGYVADRLKNHELDVGQFFFLRFILHHEGNTQEQIACGILLDKATVSKGIKRLSQLGYVLKKVNPDDKREFKIYLTEKAMAFAPEIETIYKEVHDKLYLQLDEHQIGQLQSLLQTIYKNFE</sequence>
<dbReference type="SMART" id="SM00347">
    <property type="entry name" value="HTH_MARR"/>
    <property type="match status" value="1"/>
</dbReference>
<keyword evidence="1" id="KW-0805">Transcription regulation</keyword>
<dbReference type="InterPro" id="IPR036388">
    <property type="entry name" value="WH-like_DNA-bd_sf"/>
</dbReference>
<dbReference type="PRINTS" id="PR00598">
    <property type="entry name" value="HTHMARR"/>
</dbReference>
<dbReference type="GO" id="GO:0003677">
    <property type="term" value="F:DNA binding"/>
    <property type="evidence" value="ECO:0007669"/>
    <property type="project" value="UniProtKB-KW"/>
</dbReference>
<protein>
    <recommendedName>
        <fullName evidence="4">HTH marR-type domain-containing protein</fullName>
    </recommendedName>
</protein>
<keyword evidence="2" id="KW-0238">DNA-binding</keyword>
<dbReference type="InterPro" id="IPR036390">
    <property type="entry name" value="WH_DNA-bd_sf"/>
</dbReference>
<accession>A0A3B0UA42</accession>
<reference evidence="5" key="1">
    <citation type="submission" date="2018-06" db="EMBL/GenBank/DDBJ databases">
        <authorList>
            <person name="Zhirakovskaya E."/>
        </authorList>
    </citation>
    <scope>NUCLEOTIDE SEQUENCE</scope>
</reference>
<dbReference type="SUPFAM" id="SSF46785">
    <property type="entry name" value="Winged helix' DNA-binding domain"/>
    <property type="match status" value="1"/>
</dbReference>
<keyword evidence="3" id="KW-0804">Transcription</keyword>
<dbReference type="Pfam" id="PF01047">
    <property type="entry name" value="MarR"/>
    <property type="match status" value="1"/>
</dbReference>
<evidence type="ECO:0000313" key="5">
    <source>
        <dbReference type="EMBL" id="VAW27911.1"/>
    </source>
</evidence>
<dbReference type="EMBL" id="UOET01000175">
    <property type="protein sequence ID" value="VAW27911.1"/>
    <property type="molecule type" value="Genomic_DNA"/>
</dbReference>